<reference evidence="8 9" key="1">
    <citation type="journal article" date="2018" name="Genome Announc.">
        <title>Draft Genome Sequence of Lactococcus sp. Strain NtB2 (JCM 32569), Isolated from the Gut of the Higher Termite Nasutitermes takasagoensis.</title>
        <authorList>
            <person name="Noda S."/>
            <person name="Aihara C."/>
            <person name="Yuki M."/>
            <person name="Ohkuma M."/>
        </authorList>
    </citation>
    <scope>NUCLEOTIDE SEQUENCE [LARGE SCALE GENOMIC DNA]</scope>
    <source>
        <strain evidence="8 9">NtB2</strain>
    </source>
</reference>
<name>A0A2R5HEW2_9LACT</name>
<dbReference type="PANTHER" id="PTHR35795">
    <property type="entry name" value="SLR1885 PROTEIN"/>
    <property type="match status" value="1"/>
</dbReference>
<evidence type="ECO:0000256" key="4">
    <source>
        <dbReference type="ARBA" id="ARBA00022801"/>
    </source>
</evidence>
<dbReference type="InterPro" id="IPR003607">
    <property type="entry name" value="HD/PDEase_dom"/>
</dbReference>
<feature type="domain" description="HD" evidence="7">
    <location>
        <begin position="27"/>
        <end position="142"/>
    </location>
</feature>
<dbReference type="InterPro" id="IPR005249">
    <property type="entry name" value="YqeK"/>
</dbReference>
<dbReference type="AlphaFoldDB" id="A0A2R5HEW2"/>
<evidence type="ECO:0000256" key="2">
    <source>
        <dbReference type="ARBA" id="ARBA00022723"/>
    </source>
</evidence>
<dbReference type="Gene3D" id="1.10.3210.10">
    <property type="entry name" value="Hypothetical protein af1432"/>
    <property type="match status" value="1"/>
</dbReference>
<keyword evidence="2" id="KW-0479">Metal-binding</keyword>
<keyword evidence="4" id="KW-0378">Hydrolase</keyword>
<proteinExistence type="predicted"/>
<evidence type="ECO:0000256" key="3">
    <source>
        <dbReference type="ARBA" id="ARBA00022741"/>
    </source>
</evidence>
<keyword evidence="3" id="KW-0547">Nucleotide-binding</keyword>
<evidence type="ECO:0000313" key="8">
    <source>
        <dbReference type="EMBL" id="GBG96589.1"/>
    </source>
</evidence>
<dbReference type="GO" id="GO:0046872">
    <property type="term" value="F:metal ion binding"/>
    <property type="evidence" value="ECO:0007669"/>
    <property type="project" value="UniProtKB-KW"/>
</dbReference>
<comment type="catalytic activity">
    <reaction evidence="6">
        <text>P(1),P(4)-bis(5'-adenosyl) tetraphosphate + H2O = 2 ADP + 2 H(+)</text>
        <dbReference type="Rhea" id="RHEA:24252"/>
        <dbReference type="ChEBI" id="CHEBI:15377"/>
        <dbReference type="ChEBI" id="CHEBI:15378"/>
        <dbReference type="ChEBI" id="CHEBI:58141"/>
        <dbReference type="ChEBI" id="CHEBI:456216"/>
        <dbReference type="EC" id="3.6.1.41"/>
    </reaction>
</comment>
<accession>A0A2R5HEW2</accession>
<dbReference type="RefSeq" id="WP_109245559.1">
    <property type="nucleotide sequence ID" value="NZ_BFFO01000003.1"/>
</dbReference>
<dbReference type="PROSITE" id="PS51831">
    <property type="entry name" value="HD"/>
    <property type="match status" value="1"/>
</dbReference>
<dbReference type="CDD" id="cd00077">
    <property type="entry name" value="HDc"/>
    <property type="match status" value="1"/>
</dbReference>
<dbReference type="Proteomes" id="UP000245021">
    <property type="component" value="Unassembled WGS sequence"/>
</dbReference>
<evidence type="ECO:0000256" key="5">
    <source>
        <dbReference type="ARBA" id="ARBA00023004"/>
    </source>
</evidence>
<dbReference type="OrthoDB" id="9782134at2"/>
<evidence type="ECO:0000259" key="7">
    <source>
        <dbReference type="PROSITE" id="PS51831"/>
    </source>
</evidence>
<comment type="caution">
    <text evidence="8">The sequence shown here is derived from an EMBL/GenBank/DDBJ whole genome shotgun (WGS) entry which is preliminary data.</text>
</comment>
<dbReference type="InterPro" id="IPR051094">
    <property type="entry name" value="Diverse_Catalytic_Enzymes"/>
</dbReference>
<dbReference type="EC" id="3.6.1.41" evidence="1"/>
<organism evidence="8 9">
    <name type="scientific">Lactococcus termiticola</name>
    <dbReference type="NCBI Taxonomy" id="2169526"/>
    <lineage>
        <taxon>Bacteria</taxon>
        <taxon>Bacillati</taxon>
        <taxon>Bacillota</taxon>
        <taxon>Bacilli</taxon>
        <taxon>Lactobacillales</taxon>
        <taxon>Streptococcaceae</taxon>
        <taxon>Lactococcus</taxon>
    </lineage>
</organism>
<dbReference type="SMART" id="SM00471">
    <property type="entry name" value="HDc"/>
    <property type="match status" value="1"/>
</dbReference>
<dbReference type="InterPro" id="IPR006674">
    <property type="entry name" value="HD_domain"/>
</dbReference>
<keyword evidence="5" id="KW-0408">Iron</keyword>
<dbReference type="GO" id="GO:0000166">
    <property type="term" value="F:nucleotide binding"/>
    <property type="evidence" value="ECO:0007669"/>
    <property type="project" value="UniProtKB-KW"/>
</dbReference>
<dbReference type="PANTHER" id="PTHR35795:SF1">
    <property type="entry name" value="BIS(5'-NUCLEOSYL)-TETRAPHOSPHATASE, SYMMETRICAL"/>
    <property type="match status" value="1"/>
</dbReference>
<dbReference type="SUPFAM" id="SSF109604">
    <property type="entry name" value="HD-domain/PDEase-like"/>
    <property type="match status" value="1"/>
</dbReference>
<dbReference type="GO" id="GO:0008803">
    <property type="term" value="F:bis(5'-nucleosyl)-tetraphosphatase (symmetrical) activity"/>
    <property type="evidence" value="ECO:0007669"/>
    <property type="project" value="UniProtKB-EC"/>
</dbReference>
<sequence length="198" mass="22713">MSDWSAWIKLSREEILEKMQGMMKASRFEHCLSVEQKARELAVRFGYPEPEKAALAGLLHDYAKELSNEEFLGLIDKYQLDPDLKNWNSSIWHGLVGVYKIQEDLGLTDSEIIRAIEIHTVGAPEMSMLDKLIYVADYVEDSRRFPGVVEARRIAEADLNEAVAFETQRLIAYLSEGRQRIYPQSMATYNSFIAYLQG</sequence>
<evidence type="ECO:0000256" key="6">
    <source>
        <dbReference type="ARBA" id="ARBA00049417"/>
    </source>
</evidence>
<dbReference type="Pfam" id="PF01966">
    <property type="entry name" value="HD"/>
    <property type="match status" value="1"/>
</dbReference>
<protein>
    <recommendedName>
        <fullName evidence="1">bis(5'-nucleosyl)-tetraphosphatase (symmetrical)</fullName>
        <ecNumber evidence="1">3.6.1.41</ecNumber>
    </recommendedName>
</protein>
<keyword evidence="9" id="KW-1185">Reference proteome</keyword>
<evidence type="ECO:0000256" key="1">
    <source>
        <dbReference type="ARBA" id="ARBA00012506"/>
    </source>
</evidence>
<dbReference type="EMBL" id="BFFO01000003">
    <property type="protein sequence ID" value="GBG96589.1"/>
    <property type="molecule type" value="Genomic_DNA"/>
</dbReference>
<dbReference type="NCBIfam" id="TIGR00488">
    <property type="entry name" value="bis(5'-nucleosyl)-tetraphosphatase (symmetrical) YqeK"/>
    <property type="match status" value="1"/>
</dbReference>
<gene>
    <name evidence="8" type="ORF">NtB2_00702</name>
</gene>
<evidence type="ECO:0000313" key="9">
    <source>
        <dbReference type="Proteomes" id="UP000245021"/>
    </source>
</evidence>